<evidence type="ECO:0000256" key="9">
    <source>
        <dbReference type="ARBA" id="ARBA00023065"/>
    </source>
</evidence>
<comment type="catalytic activity">
    <reaction evidence="12">
        <text>K(+)(in) = K(+)(out)</text>
        <dbReference type="Rhea" id="RHEA:29463"/>
        <dbReference type="ChEBI" id="CHEBI:29103"/>
    </reaction>
</comment>
<keyword evidence="3" id="KW-0813">Transport</keyword>
<feature type="transmembrane region" description="Helical" evidence="13">
    <location>
        <begin position="144"/>
        <end position="164"/>
    </location>
</feature>
<dbReference type="GO" id="GO:0016020">
    <property type="term" value="C:membrane"/>
    <property type="evidence" value="ECO:0007669"/>
    <property type="project" value="UniProtKB-SubCell"/>
</dbReference>
<evidence type="ECO:0000256" key="1">
    <source>
        <dbReference type="ARBA" id="ARBA00004141"/>
    </source>
</evidence>
<keyword evidence="6" id="KW-0631">Potassium channel</keyword>
<evidence type="ECO:0000256" key="2">
    <source>
        <dbReference type="ARBA" id="ARBA00006920"/>
    </source>
</evidence>
<keyword evidence="9" id="KW-0406">Ion transport</keyword>
<dbReference type="AlphaFoldDB" id="A0A382AH46"/>
<feature type="transmembrane region" description="Helical" evidence="13">
    <location>
        <begin position="31"/>
        <end position="51"/>
    </location>
</feature>
<evidence type="ECO:0000313" key="14">
    <source>
        <dbReference type="EMBL" id="SVB00303.1"/>
    </source>
</evidence>
<protein>
    <recommendedName>
        <fullName evidence="15">DUF1211 domain-containing protein</fullName>
    </recommendedName>
</protein>
<dbReference type="EMBL" id="UINC01025185">
    <property type="protein sequence ID" value="SVB00303.1"/>
    <property type="molecule type" value="Genomic_DNA"/>
</dbReference>
<feature type="transmembrane region" description="Helical" evidence="13">
    <location>
        <begin position="99"/>
        <end position="124"/>
    </location>
</feature>
<evidence type="ECO:0000256" key="6">
    <source>
        <dbReference type="ARBA" id="ARBA00022826"/>
    </source>
</evidence>
<keyword evidence="7" id="KW-0630">Potassium</keyword>
<sequence>MKKWTEEELNKLPVENGFRLRGFRMTRLETLTDAAFAFAITMLVISIGKIPGNLDELIAALKTTPALILAFSMIFLFWSNHRTWSRNYGLENFLSQLITFGLIFIFLVYVYPLRLMASLLMSLLSSGYFPSEFIVHHLEEIPKLFVIYGFGFTFISALFSLLFYQGWIKSEILSLNKQEKVDTKIGITSWAICSITGLIAIFFSAVTPPYIGVFSGFIYSTLPMTVSFSIYRIKKYS</sequence>
<evidence type="ECO:0000256" key="5">
    <source>
        <dbReference type="ARBA" id="ARBA00022692"/>
    </source>
</evidence>
<evidence type="ECO:0000256" key="7">
    <source>
        <dbReference type="ARBA" id="ARBA00022958"/>
    </source>
</evidence>
<evidence type="ECO:0000256" key="12">
    <source>
        <dbReference type="ARBA" id="ARBA00034430"/>
    </source>
</evidence>
<evidence type="ECO:0000256" key="4">
    <source>
        <dbReference type="ARBA" id="ARBA00022538"/>
    </source>
</evidence>
<evidence type="ECO:0000256" key="11">
    <source>
        <dbReference type="ARBA" id="ARBA00023303"/>
    </source>
</evidence>
<comment type="similarity">
    <text evidence="2">Belongs to the TMEM175 family.</text>
</comment>
<evidence type="ECO:0000256" key="13">
    <source>
        <dbReference type="SAM" id="Phobius"/>
    </source>
</evidence>
<keyword evidence="4" id="KW-0633">Potassium transport</keyword>
<evidence type="ECO:0000256" key="3">
    <source>
        <dbReference type="ARBA" id="ARBA00022448"/>
    </source>
</evidence>
<keyword evidence="8 13" id="KW-1133">Transmembrane helix</keyword>
<gene>
    <name evidence="14" type="ORF">METZ01_LOCUS153157</name>
</gene>
<keyword evidence="11" id="KW-0407">Ion channel</keyword>
<evidence type="ECO:0000256" key="10">
    <source>
        <dbReference type="ARBA" id="ARBA00023136"/>
    </source>
</evidence>
<feature type="transmembrane region" description="Helical" evidence="13">
    <location>
        <begin position="185"/>
        <end position="205"/>
    </location>
</feature>
<proteinExistence type="inferred from homology"/>
<evidence type="ECO:0000256" key="8">
    <source>
        <dbReference type="ARBA" id="ARBA00022989"/>
    </source>
</evidence>
<dbReference type="InterPro" id="IPR010617">
    <property type="entry name" value="TMEM175-like"/>
</dbReference>
<dbReference type="Pfam" id="PF06736">
    <property type="entry name" value="TMEM175"/>
    <property type="match status" value="1"/>
</dbReference>
<organism evidence="14">
    <name type="scientific">marine metagenome</name>
    <dbReference type="NCBI Taxonomy" id="408172"/>
    <lineage>
        <taxon>unclassified sequences</taxon>
        <taxon>metagenomes</taxon>
        <taxon>ecological metagenomes</taxon>
    </lineage>
</organism>
<feature type="transmembrane region" description="Helical" evidence="13">
    <location>
        <begin position="211"/>
        <end position="231"/>
    </location>
</feature>
<comment type="subcellular location">
    <subcellularLocation>
        <location evidence="1">Membrane</location>
        <topology evidence="1">Multi-pass membrane protein</topology>
    </subcellularLocation>
</comment>
<keyword evidence="10 13" id="KW-0472">Membrane</keyword>
<name>A0A382AH46_9ZZZZ</name>
<dbReference type="GO" id="GO:0015252">
    <property type="term" value="F:proton channel activity"/>
    <property type="evidence" value="ECO:0007669"/>
    <property type="project" value="InterPro"/>
</dbReference>
<keyword evidence="5 13" id="KW-0812">Transmembrane</keyword>
<reference evidence="14" key="1">
    <citation type="submission" date="2018-05" db="EMBL/GenBank/DDBJ databases">
        <authorList>
            <person name="Lanie J.A."/>
            <person name="Ng W.-L."/>
            <person name="Kazmierczak K.M."/>
            <person name="Andrzejewski T.M."/>
            <person name="Davidsen T.M."/>
            <person name="Wayne K.J."/>
            <person name="Tettelin H."/>
            <person name="Glass J.I."/>
            <person name="Rusch D."/>
            <person name="Podicherti R."/>
            <person name="Tsui H.-C.T."/>
            <person name="Winkler M.E."/>
        </authorList>
    </citation>
    <scope>NUCLEOTIDE SEQUENCE</scope>
</reference>
<evidence type="ECO:0008006" key="15">
    <source>
        <dbReference type="Google" id="ProtNLM"/>
    </source>
</evidence>
<accession>A0A382AH46</accession>
<feature type="transmembrane region" description="Helical" evidence="13">
    <location>
        <begin position="57"/>
        <end position="78"/>
    </location>
</feature>
<dbReference type="GO" id="GO:0005267">
    <property type="term" value="F:potassium channel activity"/>
    <property type="evidence" value="ECO:0007669"/>
    <property type="project" value="UniProtKB-KW"/>
</dbReference>